<dbReference type="AlphaFoldDB" id="A0A165HEX7"/>
<reference evidence="2 3" key="1">
    <citation type="journal article" date="2016" name="Mol. Biol. Evol.">
        <title>Comparative Genomics of Early-Diverging Mushroom-Forming Fungi Provides Insights into the Origins of Lignocellulose Decay Capabilities.</title>
        <authorList>
            <person name="Nagy L.G."/>
            <person name="Riley R."/>
            <person name="Tritt A."/>
            <person name="Adam C."/>
            <person name="Daum C."/>
            <person name="Floudas D."/>
            <person name="Sun H."/>
            <person name="Yadav J.S."/>
            <person name="Pangilinan J."/>
            <person name="Larsson K.H."/>
            <person name="Matsuura K."/>
            <person name="Barry K."/>
            <person name="Labutti K."/>
            <person name="Kuo R."/>
            <person name="Ohm R.A."/>
            <person name="Bhattacharya S.S."/>
            <person name="Shirouzu T."/>
            <person name="Yoshinaga Y."/>
            <person name="Martin F.M."/>
            <person name="Grigoriev I.V."/>
            <person name="Hibbett D.S."/>
        </authorList>
    </citation>
    <scope>NUCLEOTIDE SEQUENCE [LARGE SCALE GENOMIC DNA]</scope>
    <source>
        <strain evidence="2 3">93-53</strain>
    </source>
</reference>
<accession>A0A165HEX7</accession>
<evidence type="ECO:0008006" key="4">
    <source>
        <dbReference type="Google" id="ProtNLM"/>
    </source>
</evidence>
<gene>
    <name evidence="2" type="ORF">LAESUDRAFT_755282</name>
</gene>
<dbReference type="Gene3D" id="1.10.472.170">
    <property type="match status" value="1"/>
</dbReference>
<protein>
    <recommendedName>
        <fullName evidence="4">TFIIB-type domain-containing protein</fullName>
    </recommendedName>
</protein>
<evidence type="ECO:0000313" key="3">
    <source>
        <dbReference type="Proteomes" id="UP000076871"/>
    </source>
</evidence>
<dbReference type="InParanoid" id="A0A165HEX7"/>
<dbReference type="Proteomes" id="UP000076871">
    <property type="component" value="Unassembled WGS sequence"/>
</dbReference>
<dbReference type="EMBL" id="KV427607">
    <property type="protein sequence ID" value="KZT11649.1"/>
    <property type="molecule type" value="Genomic_DNA"/>
</dbReference>
<dbReference type="RefSeq" id="XP_040769389.1">
    <property type="nucleotide sequence ID" value="XM_040912009.1"/>
</dbReference>
<feature type="region of interest" description="Disordered" evidence="1">
    <location>
        <begin position="514"/>
        <end position="547"/>
    </location>
</feature>
<name>A0A165HEX7_9APHY</name>
<feature type="compositionally biased region" description="Basic and acidic residues" evidence="1">
    <location>
        <begin position="519"/>
        <end position="532"/>
    </location>
</feature>
<dbReference type="GeneID" id="63829037"/>
<dbReference type="OrthoDB" id="2527864at2759"/>
<evidence type="ECO:0000313" key="2">
    <source>
        <dbReference type="EMBL" id="KZT11649.1"/>
    </source>
</evidence>
<feature type="region of interest" description="Disordered" evidence="1">
    <location>
        <begin position="576"/>
        <end position="609"/>
    </location>
</feature>
<keyword evidence="3" id="KW-1185">Reference proteome</keyword>
<evidence type="ECO:0000256" key="1">
    <source>
        <dbReference type="SAM" id="MobiDB-lite"/>
    </source>
</evidence>
<dbReference type="CDD" id="cd00043">
    <property type="entry name" value="CYCLIN_SF"/>
    <property type="match status" value="1"/>
</dbReference>
<dbReference type="STRING" id="1314785.A0A165HEX7"/>
<organism evidence="2 3">
    <name type="scientific">Laetiporus sulphureus 93-53</name>
    <dbReference type="NCBI Taxonomy" id="1314785"/>
    <lineage>
        <taxon>Eukaryota</taxon>
        <taxon>Fungi</taxon>
        <taxon>Dikarya</taxon>
        <taxon>Basidiomycota</taxon>
        <taxon>Agaricomycotina</taxon>
        <taxon>Agaricomycetes</taxon>
        <taxon>Polyporales</taxon>
        <taxon>Laetiporus</taxon>
    </lineage>
</organism>
<proteinExistence type="predicted"/>
<sequence length="609" mass="66491">MSGRCAECGEATVWDQELGSAICTHCGTLADPTQSVLNSHLEFYDGFLRETPWTDISKSTLKGRNGWALPGQGKEARDRQNTIAMHEYIKSVAGRLVSPGSAPRAQGIFDQAMRRGHYRWGRKARLVAGASVAIALREAHKSESCSDIAYFLEETTSSVSRTFTSVVSLLQLSLTSADPTIHLTALQTHLLSLLRDTPSALSAKLISTLTPLIPALSTVLRTASSLSALLARQNVLSHLPTPPTACALFILALEAESGSSLPQTGSLAQVLGARFGVGKGVIMQRYKIIYDLVEKWIRDIPWLEGHERKKGGAGRSKVAKRVVVARGLKDVVQFQEEIWREKMEKEARPHVHLEEEEEDTDGEPDHDYFLNGREIVPGTSNVSLCAQKEDVISGRPRKKRKTAHERSVTEVSRFLLNPASSMVSSSSRSMHGSGDDTGLLTHILTADTSDLSRAFAYAPTRLQLLAACRGGAEEKDIADEELFIEGELEAMLRSPEEVDIVRTAMDWDTGLAAQAESPGADRIKGKRPREMEGDASAMKGKSTTGGSKRIDTNALARLLDPSTFIDESGDIISEPIDRSALSVDDEEIVEEWRPASPGGDGFDEDRYEL</sequence>